<evidence type="ECO:0000313" key="3">
    <source>
        <dbReference type="EMBL" id="VTZ60596.1"/>
    </source>
</evidence>
<dbReference type="GO" id="GO:0051537">
    <property type="term" value="F:2 iron, 2 sulfur cluster binding"/>
    <property type="evidence" value="ECO:0007669"/>
    <property type="project" value="TreeGrafter"/>
</dbReference>
<reference evidence="3 4" key="1">
    <citation type="submission" date="2019-06" db="EMBL/GenBank/DDBJ databases">
        <authorList>
            <person name="Le Quere A."/>
            <person name="Colella S."/>
        </authorList>
    </citation>
    <scope>NUCLEOTIDE SEQUENCE [LARGE SCALE GENOMIC DNA]</scope>
    <source>
        <strain evidence="3">EmedicaeMD41</strain>
    </source>
</reference>
<organism evidence="3 4">
    <name type="scientific">Sinorhizobium medicae</name>
    <dbReference type="NCBI Taxonomy" id="110321"/>
    <lineage>
        <taxon>Bacteria</taxon>
        <taxon>Pseudomonadati</taxon>
        <taxon>Pseudomonadota</taxon>
        <taxon>Alphaproteobacteria</taxon>
        <taxon>Hyphomicrobiales</taxon>
        <taxon>Rhizobiaceae</taxon>
        <taxon>Sinorhizobium/Ensifer group</taxon>
        <taxon>Sinorhizobium</taxon>
    </lineage>
</organism>
<dbReference type="InterPro" id="IPR050322">
    <property type="entry name" value="Fe-S_cluster_asmbl/transfer"/>
</dbReference>
<dbReference type="Gene3D" id="2.60.300.12">
    <property type="entry name" value="HesB-like domain"/>
    <property type="match status" value="1"/>
</dbReference>
<dbReference type="GO" id="GO:0016226">
    <property type="term" value="P:iron-sulfur cluster assembly"/>
    <property type="evidence" value="ECO:0007669"/>
    <property type="project" value="InterPro"/>
</dbReference>
<dbReference type="InterPro" id="IPR011298">
    <property type="entry name" value="SufA_proteobacteria"/>
</dbReference>
<gene>
    <name evidence="3" type="ORF">EMEDMD4_180012</name>
</gene>
<dbReference type="PANTHER" id="PTHR10072:SF41">
    <property type="entry name" value="IRON-SULFUR CLUSTER ASSEMBLY 1 HOMOLOG, MITOCHONDRIAL"/>
    <property type="match status" value="1"/>
</dbReference>
<dbReference type="InterPro" id="IPR016092">
    <property type="entry name" value="ATAP"/>
</dbReference>
<dbReference type="GO" id="GO:0005829">
    <property type="term" value="C:cytosol"/>
    <property type="evidence" value="ECO:0007669"/>
    <property type="project" value="TreeGrafter"/>
</dbReference>
<dbReference type="NCBIfam" id="TIGR01997">
    <property type="entry name" value="sufA_proteo"/>
    <property type="match status" value="1"/>
</dbReference>
<dbReference type="AlphaFoldDB" id="A0A508WT83"/>
<comment type="similarity">
    <text evidence="1">Belongs to the HesB/IscA family.</text>
</comment>
<dbReference type="InterPro" id="IPR035903">
    <property type="entry name" value="HesB-like_dom_sf"/>
</dbReference>
<dbReference type="InterPro" id="IPR000361">
    <property type="entry name" value="ATAP_core_dom"/>
</dbReference>
<name>A0A508WT83_9HYPH</name>
<sequence length="157" mass="16540">MIRQQAGITFNLEAPGLYPGDAKEMKPMGFAIMSLTDAAANRVRSIVENAGGEAKGIRVSIKKGGCAGMEYAIDLVTEPSSKDDLVEHEGAKVWVAPEAVLYLLGTQMDFETTTLRSGFTFNNPNQTSACGCGESVELKPADLAALAARGDAVVRAS</sequence>
<dbReference type="PANTHER" id="PTHR10072">
    <property type="entry name" value="IRON-SULFUR CLUSTER ASSEMBLY PROTEIN"/>
    <property type="match status" value="1"/>
</dbReference>
<proteinExistence type="inferred from homology"/>
<dbReference type="Pfam" id="PF01521">
    <property type="entry name" value="Fe-S_biosyn"/>
    <property type="match status" value="1"/>
</dbReference>
<protein>
    <submittedName>
        <fullName evidence="3">FeS assembly scaffold SufA</fullName>
    </submittedName>
</protein>
<evidence type="ECO:0000256" key="1">
    <source>
        <dbReference type="ARBA" id="ARBA00006718"/>
    </source>
</evidence>
<dbReference type="SUPFAM" id="SSF89360">
    <property type="entry name" value="HesB-like domain"/>
    <property type="match status" value="1"/>
</dbReference>
<feature type="domain" description="Core" evidence="2">
    <location>
        <begin position="33"/>
        <end position="134"/>
    </location>
</feature>
<dbReference type="Proteomes" id="UP000507954">
    <property type="component" value="Unassembled WGS sequence"/>
</dbReference>
<accession>A0A508WT83</accession>
<evidence type="ECO:0000313" key="4">
    <source>
        <dbReference type="Proteomes" id="UP000507954"/>
    </source>
</evidence>
<dbReference type="NCBIfam" id="TIGR00049">
    <property type="entry name" value="iron-sulfur cluster assembly accessory protein"/>
    <property type="match status" value="1"/>
</dbReference>
<dbReference type="EMBL" id="CABFNB010000082">
    <property type="protein sequence ID" value="VTZ60596.1"/>
    <property type="molecule type" value="Genomic_DNA"/>
</dbReference>
<evidence type="ECO:0000259" key="2">
    <source>
        <dbReference type="Pfam" id="PF01521"/>
    </source>
</evidence>